<organism evidence="2 3">
    <name type="scientific">Motilimonas cestriensis</name>
    <dbReference type="NCBI Taxonomy" id="2742685"/>
    <lineage>
        <taxon>Bacteria</taxon>
        <taxon>Pseudomonadati</taxon>
        <taxon>Pseudomonadota</taxon>
        <taxon>Gammaproteobacteria</taxon>
        <taxon>Alteromonadales</taxon>
        <taxon>Alteromonadales genera incertae sedis</taxon>
        <taxon>Motilimonas</taxon>
    </lineage>
</organism>
<dbReference type="InterPro" id="IPR001437">
    <property type="entry name" value="Tscrpt_elong_fac_GreA/B_C"/>
</dbReference>
<evidence type="ECO:0000259" key="1">
    <source>
        <dbReference type="Pfam" id="PF01272"/>
    </source>
</evidence>
<keyword evidence="3" id="KW-1185">Reference proteome</keyword>
<accession>A0ABS8W938</accession>
<comment type="caution">
    <text evidence="2">The sequence shown here is derived from an EMBL/GenBank/DDBJ whole genome shotgun (WGS) entry which is preliminary data.</text>
</comment>
<dbReference type="Proteomes" id="UP001201273">
    <property type="component" value="Unassembled WGS sequence"/>
</dbReference>
<sequence>MNKARLLAAMITALESIHQNARAAAKRAHDTATDDENIAENKYDTLALEAAYLAHGQSVRVAQCAADVQDFRQLDSSISYNKVTVGALVSIIDEQGNKKTLFMGPSAGGLKVTIDGQEVVVITPSSPIGKGLNQQQVGDEVSLTLAGKQVTYEVLDLS</sequence>
<keyword evidence="2" id="KW-0648">Protein biosynthesis</keyword>
<feature type="domain" description="Transcription elongation factor GreA/GreB C-terminal" evidence="1">
    <location>
        <begin position="81"/>
        <end position="157"/>
    </location>
</feature>
<protein>
    <submittedName>
        <fullName evidence="2">GreA/GreB family elongation factor</fullName>
    </submittedName>
</protein>
<name>A0ABS8W938_9GAMM</name>
<keyword evidence="2" id="KW-0251">Elongation factor</keyword>
<evidence type="ECO:0000313" key="3">
    <source>
        <dbReference type="Proteomes" id="UP001201273"/>
    </source>
</evidence>
<proteinExistence type="predicted"/>
<dbReference type="PIRSF" id="PIRSF006092">
    <property type="entry name" value="GreA_GreB"/>
    <property type="match status" value="1"/>
</dbReference>
<dbReference type="EMBL" id="JAIMJA010000006">
    <property type="protein sequence ID" value="MCE2594780.1"/>
    <property type="molecule type" value="Genomic_DNA"/>
</dbReference>
<dbReference type="Gene3D" id="3.10.50.30">
    <property type="entry name" value="Transcription elongation factor, GreA/GreB, C-terminal domain"/>
    <property type="match status" value="1"/>
</dbReference>
<dbReference type="GO" id="GO:0003746">
    <property type="term" value="F:translation elongation factor activity"/>
    <property type="evidence" value="ECO:0007669"/>
    <property type="project" value="UniProtKB-KW"/>
</dbReference>
<dbReference type="InterPro" id="IPR023459">
    <property type="entry name" value="Tscrpt_elong_fac_GreA/B_fam"/>
</dbReference>
<dbReference type="Pfam" id="PF01272">
    <property type="entry name" value="GreA_GreB"/>
    <property type="match status" value="1"/>
</dbReference>
<dbReference type="InterPro" id="IPR036953">
    <property type="entry name" value="GreA/GreB_C_sf"/>
</dbReference>
<evidence type="ECO:0000313" key="2">
    <source>
        <dbReference type="EMBL" id="MCE2594780.1"/>
    </source>
</evidence>
<gene>
    <name evidence="2" type="ORF">K6Y31_08115</name>
</gene>
<dbReference type="SUPFAM" id="SSF54534">
    <property type="entry name" value="FKBP-like"/>
    <property type="match status" value="1"/>
</dbReference>
<reference evidence="2 3" key="1">
    <citation type="journal article" date="2022" name="Environ. Microbiol. Rep.">
        <title>Eco-phylogenetic analyses reveal divergent evolution of vitamin B12 metabolism in the marine bacterial family 'Psychromonadaceae'.</title>
        <authorList>
            <person name="Jin X."/>
            <person name="Yang Y."/>
            <person name="Cao H."/>
            <person name="Gao B."/>
            <person name="Zhao Z."/>
        </authorList>
    </citation>
    <scope>NUCLEOTIDE SEQUENCE [LARGE SCALE GENOMIC DNA]</scope>
    <source>
        <strain evidence="2 3">MKS20</strain>
    </source>
</reference>